<dbReference type="GO" id="GO:0006520">
    <property type="term" value="P:amino acid metabolic process"/>
    <property type="evidence" value="ECO:0007669"/>
    <property type="project" value="InterPro"/>
</dbReference>
<sequence length="390" mass="40535">MELAARVAHMRGTGGNGWGILYRARAMIAAGEKVVMLTIGEPDVKTDPAILAAMAQSAANGHTGYTDIPGIPALRTEIAARVTARTGVETRAGNVLVTPGGQAALYTAHQVLLDPGDVGLYISPFYPTYTGTIRASGAEARAVEARAEAGFQPARADILAASAGARTLLINSPNNPTGVIYTPDTIAGIAGACTEADLWLISDEVYETQVWEGPAISPRSLPGMAERTVVLGSLSKSHAMTGSRIGWMVAPEAVIDAAHELAVNTTYGVPGFIQDAALFALRRGAGFEAAVAAPFGRRRDIVRDVMAASPVVGLTHPAGAMYAMLDIRRTGLSGEEFAARLLDEEKIAVMPGESFGAPAAGHLRIALTLEDGALEAALLRLRAFAEALAG</sequence>
<evidence type="ECO:0000313" key="9">
    <source>
        <dbReference type="EMBL" id="RLL62838.1"/>
    </source>
</evidence>
<evidence type="ECO:0000256" key="5">
    <source>
        <dbReference type="ARBA" id="ARBA00022898"/>
    </source>
</evidence>
<dbReference type="RefSeq" id="WP_121534683.1">
    <property type="nucleotide sequence ID" value="NZ_RCHI01000019.1"/>
</dbReference>
<comment type="similarity">
    <text evidence="2 7">Belongs to the class-I pyridoxal-phosphate-dependent aminotransferase family.</text>
</comment>
<evidence type="ECO:0000256" key="1">
    <source>
        <dbReference type="ARBA" id="ARBA00001933"/>
    </source>
</evidence>
<dbReference type="GO" id="GO:0030170">
    <property type="term" value="F:pyridoxal phosphate binding"/>
    <property type="evidence" value="ECO:0007669"/>
    <property type="project" value="InterPro"/>
</dbReference>
<dbReference type="InterPro" id="IPR050596">
    <property type="entry name" value="AspAT/PAT-like"/>
</dbReference>
<comment type="catalytic activity">
    <reaction evidence="6">
        <text>L-aspartate + 2-oxoglutarate = oxaloacetate + L-glutamate</text>
        <dbReference type="Rhea" id="RHEA:21824"/>
        <dbReference type="ChEBI" id="CHEBI:16452"/>
        <dbReference type="ChEBI" id="CHEBI:16810"/>
        <dbReference type="ChEBI" id="CHEBI:29985"/>
        <dbReference type="ChEBI" id="CHEBI:29991"/>
        <dbReference type="EC" id="2.6.1.1"/>
    </reaction>
</comment>
<dbReference type="PROSITE" id="PS00105">
    <property type="entry name" value="AA_TRANSFER_CLASS_1"/>
    <property type="match status" value="1"/>
</dbReference>
<dbReference type="InterPro" id="IPR004839">
    <property type="entry name" value="Aminotransferase_I/II_large"/>
</dbReference>
<dbReference type="Proteomes" id="UP000279673">
    <property type="component" value="Unassembled WGS sequence"/>
</dbReference>
<evidence type="ECO:0000259" key="8">
    <source>
        <dbReference type="Pfam" id="PF00155"/>
    </source>
</evidence>
<reference evidence="9 10" key="1">
    <citation type="submission" date="2018-10" db="EMBL/GenBank/DDBJ databases">
        <title>Rhodobacter sp . BO-81.</title>
        <authorList>
            <person name="Im W.T."/>
        </authorList>
    </citation>
    <scope>NUCLEOTIDE SEQUENCE [LARGE SCALE GENOMIC DNA]</scope>
    <source>
        <strain evidence="9 10">BO-81</strain>
    </source>
</reference>
<keyword evidence="10" id="KW-1185">Reference proteome</keyword>
<dbReference type="PANTHER" id="PTHR46383">
    <property type="entry name" value="ASPARTATE AMINOTRANSFERASE"/>
    <property type="match status" value="1"/>
</dbReference>
<protein>
    <recommendedName>
        <fullName evidence="7">Aminotransferase</fullName>
        <ecNumber evidence="7">2.6.1.-</ecNumber>
    </recommendedName>
</protein>
<evidence type="ECO:0000256" key="2">
    <source>
        <dbReference type="ARBA" id="ARBA00007441"/>
    </source>
</evidence>
<organism evidence="9 10">
    <name type="scientific">Paenirhodobacter hankyongi</name>
    <dbReference type="NCBI Taxonomy" id="2294033"/>
    <lineage>
        <taxon>Bacteria</taxon>
        <taxon>Pseudomonadati</taxon>
        <taxon>Pseudomonadota</taxon>
        <taxon>Alphaproteobacteria</taxon>
        <taxon>Rhodobacterales</taxon>
        <taxon>Rhodobacter group</taxon>
        <taxon>Paenirhodobacter</taxon>
    </lineage>
</organism>
<accession>A0A421BKG2</accession>
<evidence type="ECO:0000256" key="6">
    <source>
        <dbReference type="ARBA" id="ARBA00049185"/>
    </source>
</evidence>
<dbReference type="InterPro" id="IPR015421">
    <property type="entry name" value="PyrdxlP-dep_Trfase_major"/>
</dbReference>
<feature type="domain" description="Aminotransferase class I/classII large" evidence="8">
    <location>
        <begin position="33"/>
        <end position="379"/>
    </location>
</feature>
<keyword evidence="4 7" id="KW-0808">Transferase</keyword>
<dbReference type="EMBL" id="RCHI01000019">
    <property type="protein sequence ID" value="RLL62838.1"/>
    <property type="molecule type" value="Genomic_DNA"/>
</dbReference>
<dbReference type="AlphaFoldDB" id="A0A421BKG2"/>
<name>A0A421BKG2_9RHOB</name>
<dbReference type="InterPro" id="IPR004838">
    <property type="entry name" value="NHTrfase_class1_PyrdxlP-BS"/>
</dbReference>
<dbReference type="CDD" id="cd00609">
    <property type="entry name" value="AAT_like"/>
    <property type="match status" value="1"/>
</dbReference>
<evidence type="ECO:0000256" key="7">
    <source>
        <dbReference type="RuleBase" id="RU000481"/>
    </source>
</evidence>
<proteinExistence type="inferred from homology"/>
<keyword evidence="5" id="KW-0663">Pyridoxal phosphate</keyword>
<evidence type="ECO:0000313" key="10">
    <source>
        <dbReference type="Proteomes" id="UP000279673"/>
    </source>
</evidence>
<dbReference type="EC" id="2.6.1.-" evidence="7"/>
<dbReference type="SUPFAM" id="SSF53383">
    <property type="entry name" value="PLP-dependent transferases"/>
    <property type="match status" value="1"/>
</dbReference>
<dbReference type="Pfam" id="PF00155">
    <property type="entry name" value="Aminotran_1_2"/>
    <property type="match status" value="1"/>
</dbReference>
<dbReference type="PANTHER" id="PTHR46383:SF1">
    <property type="entry name" value="ASPARTATE AMINOTRANSFERASE"/>
    <property type="match status" value="1"/>
</dbReference>
<dbReference type="InterPro" id="IPR015424">
    <property type="entry name" value="PyrdxlP-dep_Trfase"/>
</dbReference>
<dbReference type="GO" id="GO:0004069">
    <property type="term" value="F:L-aspartate:2-oxoglutarate aminotransferase activity"/>
    <property type="evidence" value="ECO:0007669"/>
    <property type="project" value="UniProtKB-EC"/>
</dbReference>
<comment type="caution">
    <text evidence="9">The sequence shown here is derived from an EMBL/GenBank/DDBJ whole genome shotgun (WGS) entry which is preliminary data.</text>
</comment>
<gene>
    <name evidence="9" type="ORF">DYS74_16035</name>
</gene>
<keyword evidence="3 7" id="KW-0032">Aminotransferase</keyword>
<evidence type="ECO:0000256" key="3">
    <source>
        <dbReference type="ARBA" id="ARBA00022576"/>
    </source>
</evidence>
<comment type="cofactor">
    <cofactor evidence="1 7">
        <name>pyridoxal 5'-phosphate</name>
        <dbReference type="ChEBI" id="CHEBI:597326"/>
    </cofactor>
</comment>
<evidence type="ECO:0000256" key="4">
    <source>
        <dbReference type="ARBA" id="ARBA00022679"/>
    </source>
</evidence>
<dbReference type="Gene3D" id="3.40.640.10">
    <property type="entry name" value="Type I PLP-dependent aspartate aminotransferase-like (Major domain)"/>
    <property type="match status" value="1"/>
</dbReference>